<dbReference type="GO" id="GO:0000070">
    <property type="term" value="P:mitotic sister chromatid segregation"/>
    <property type="evidence" value="ECO:0007669"/>
    <property type="project" value="TreeGrafter"/>
</dbReference>
<organism evidence="4 5">
    <name type="scientific">Meganyctiphanes norvegica</name>
    <name type="common">Northern krill</name>
    <name type="synonym">Thysanopoda norvegica</name>
    <dbReference type="NCBI Taxonomy" id="48144"/>
    <lineage>
        <taxon>Eukaryota</taxon>
        <taxon>Metazoa</taxon>
        <taxon>Ecdysozoa</taxon>
        <taxon>Arthropoda</taxon>
        <taxon>Crustacea</taxon>
        <taxon>Multicrustacea</taxon>
        <taxon>Malacostraca</taxon>
        <taxon>Eumalacostraca</taxon>
        <taxon>Eucarida</taxon>
        <taxon>Euphausiacea</taxon>
        <taxon>Euphausiidae</taxon>
        <taxon>Meganyctiphanes</taxon>
    </lineage>
</organism>
<feature type="domain" description="KNTC1 third ARM-repeats" evidence="2">
    <location>
        <begin position="523"/>
        <end position="738"/>
    </location>
</feature>
<evidence type="ECO:0000313" key="5">
    <source>
        <dbReference type="Proteomes" id="UP001497623"/>
    </source>
</evidence>
<feature type="domain" description="RZZ complex subunit KNTC1/ROD C-terminal" evidence="1">
    <location>
        <begin position="790"/>
        <end position="1322"/>
    </location>
</feature>
<dbReference type="GO" id="GO:1990423">
    <property type="term" value="C:RZZ complex"/>
    <property type="evidence" value="ECO:0007669"/>
    <property type="project" value="TreeGrafter"/>
</dbReference>
<dbReference type="EMBL" id="CAXKWB010001484">
    <property type="protein sequence ID" value="CAL4064443.1"/>
    <property type="molecule type" value="Genomic_DNA"/>
</dbReference>
<dbReference type="InterPro" id="IPR055404">
    <property type="entry name" value="ARM_KNTC1_2nd"/>
</dbReference>
<dbReference type="GO" id="GO:0007094">
    <property type="term" value="P:mitotic spindle assembly checkpoint signaling"/>
    <property type="evidence" value="ECO:0007669"/>
    <property type="project" value="TreeGrafter"/>
</dbReference>
<dbReference type="Pfam" id="PF24515">
    <property type="entry name" value="ARM_KNTC1_3rd"/>
    <property type="match status" value="1"/>
</dbReference>
<accession>A0AAV2PSP6</accession>
<gene>
    <name evidence="4" type="ORF">MNOR_LOCUS4092</name>
</gene>
<evidence type="ECO:0000259" key="1">
    <source>
        <dbReference type="Pfam" id="PF10493"/>
    </source>
</evidence>
<dbReference type="GO" id="GO:0005828">
    <property type="term" value="C:kinetochore microtubule"/>
    <property type="evidence" value="ECO:0007669"/>
    <property type="project" value="TreeGrafter"/>
</dbReference>
<dbReference type="GO" id="GO:0031267">
    <property type="term" value="F:small GTPase binding"/>
    <property type="evidence" value="ECO:0007669"/>
    <property type="project" value="TreeGrafter"/>
</dbReference>
<dbReference type="InterPro" id="IPR052802">
    <property type="entry name" value="KNTC1"/>
</dbReference>
<feature type="domain" description="KNTC1 second ARM-repeats" evidence="3">
    <location>
        <begin position="6"/>
        <end position="101"/>
    </location>
</feature>
<dbReference type="PANTHER" id="PTHR15688:SF1">
    <property type="entry name" value="KINETOCHORE-ASSOCIATED PROTEIN 1"/>
    <property type="match status" value="1"/>
</dbReference>
<evidence type="ECO:0000259" key="3">
    <source>
        <dbReference type="Pfam" id="PF24516"/>
    </source>
</evidence>
<reference evidence="4 5" key="1">
    <citation type="submission" date="2024-05" db="EMBL/GenBank/DDBJ databases">
        <authorList>
            <person name="Wallberg A."/>
        </authorList>
    </citation>
    <scope>NUCLEOTIDE SEQUENCE [LARGE SCALE GENOMIC DNA]</scope>
</reference>
<keyword evidence="5" id="KW-1185">Reference proteome</keyword>
<protein>
    <recommendedName>
        <fullName evidence="6">RZZ complex subunit KNTC1/ROD C-terminal domain-containing protein</fullName>
    </recommendedName>
</protein>
<dbReference type="GO" id="GO:1903394">
    <property type="term" value="P:protein localization to kinetochore involved in kinetochore assembly"/>
    <property type="evidence" value="ECO:0007669"/>
    <property type="project" value="TreeGrafter"/>
</dbReference>
<comment type="caution">
    <text evidence="4">The sequence shown here is derived from an EMBL/GenBank/DDBJ whole genome shotgun (WGS) entry which is preliminary data.</text>
</comment>
<dbReference type="PANTHER" id="PTHR15688">
    <property type="entry name" value="KINETOCHORE-ASSOCIATED PROTEIN 1"/>
    <property type="match status" value="1"/>
</dbReference>
<dbReference type="Pfam" id="PF10493">
    <property type="entry name" value="Rod_C"/>
    <property type="match status" value="1"/>
</dbReference>
<dbReference type="InterPro" id="IPR055405">
    <property type="entry name" value="ARM_KNTC1_3rd"/>
</dbReference>
<sequence length="1340" mass="151287">MCDLGLSLNTSQGPSLEEQRRLVGLKIVLRRYNLHLISIHNKGNGELMLRSIVTCDGDTVMEDALQVVSTYKHLTFVNAYHYRILHLIRNGCVDEALSLLKGCEESIRSATSQSLLKFVEQMLLQRPLGSKSCLWHKKLFSGMLALESEVAKYHTKPGTISHQDLFSTIRTIYSLQEKYEMYLTLRDLECPETCKKLLRDYIKNHCVKYFMEDPINIQQYTNASIIDCSTATITNKAPAQKETSLPKATPEAENKAYLELWRLSNLLGVSLEELLSLLASMATEEGRLDQAVTFCKSLLECGGRSDYSIVVYKVIGEASQKYQEAACTESNSNSCGQSQQCLVQVIRDLLAHTLLHIHTDSLPSILELNKWCQTGVALYQQCHKENIYIQEQGADAKNSSDPYSSWKMSPIYTEGSLPIEEEPVTAMVMQGVARSLDAHKMALTRNHRPYLIKTDAPKEEHDVALDEDLVTSIQELINHSRDRSQDIMALIVTLMIRHQPDPNSKGPSAMAREKTPMPTFQQIFTLLLNVVGAKRPDINLSIALLTLLTKKEILKVINELIKRFGYDYVRLQSVSKIGIDVCGLYGLKEAQEQFDPLLKRANWGRRLAENYNIGFREAFKGESVALTNVLAKLVAHKDCTFSVISDYCSEFNMDMTDALLVYLRTTLQSWAPQVPPETQPPRPKCSLLKIEQPKAVIARCTAIMAAISNKTELVNLLTSQLLEHISSYNYEMLELVLQQLQILQEDDVELDRIKNGLDLLSFLKVYPRRKPAGKEEVEIWIQKYPHSSQVPEIATYRLPFHPLFLRNQVMKIINFELDIATIEIWLRASDTLEVKNDQLCFVATQNTVNSSLEMDTKKTTDWQVHSTNGSLLARVQTVVGRIQHPKLAAACARWVVQRLPPGADKVEAAVRAKLLGYRWENSQGGPESKQYHELLSELHQKLAIEHALHRHKLAHQPYLGLMTDPVSLVFQLYQHPALNSLATLATQNTPDINACVTEICKVVKLTQMTIQWDLLKKWLPPTEESSNMGSEETVTNFKLVMDPGASEETFSQDDSSGDASLSRLIYLLRCCPQREAVSYLWNRTTNRDTGISNSHRLRALRCMLAVADAETIVELSGKSMPKIRLHLQTLTYVSRLEALGHTSSISKFDSMDKGALVEGIWRTQRHNPLALTLLTDLCYDYQVTSASLWSAILTQLTSFVKGGKVDVLILEQVLVQVKNLPHLWLVPALTTAWTLLINYPFTKASMPVSETTLTTCVHALDLLLRHCPVAVQSLPLLKHCQNLQLYALALTVAAQDHAVTHDLHQLAQEFPQEQLVKQYHNLKLSFAFPRQVNEVLESLT</sequence>
<proteinExistence type="predicted"/>
<evidence type="ECO:0000259" key="2">
    <source>
        <dbReference type="Pfam" id="PF24515"/>
    </source>
</evidence>
<evidence type="ECO:0000313" key="4">
    <source>
        <dbReference type="EMBL" id="CAL4064443.1"/>
    </source>
</evidence>
<name>A0AAV2PSP6_MEGNR</name>
<dbReference type="GO" id="GO:0005737">
    <property type="term" value="C:cytoplasm"/>
    <property type="evidence" value="ECO:0007669"/>
    <property type="project" value="TreeGrafter"/>
</dbReference>
<evidence type="ECO:0008006" key="6">
    <source>
        <dbReference type="Google" id="ProtNLM"/>
    </source>
</evidence>
<dbReference type="Pfam" id="PF24516">
    <property type="entry name" value="ARM_KNTC1_2nd"/>
    <property type="match status" value="1"/>
</dbReference>
<dbReference type="Proteomes" id="UP001497623">
    <property type="component" value="Unassembled WGS sequence"/>
</dbReference>
<dbReference type="InterPro" id="IPR019527">
    <property type="entry name" value="RZZ-complex_KNTC1/ROD_C"/>
</dbReference>